<feature type="signal peptide" evidence="5">
    <location>
        <begin position="1"/>
        <end position="22"/>
    </location>
</feature>
<evidence type="ECO:0000256" key="2">
    <source>
        <dbReference type="ARBA" id="ARBA00022801"/>
    </source>
</evidence>
<dbReference type="EMBL" id="AP018694">
    <property type="protein sequence ID" value="BBE19952.1"/>
    <property type="molecule type" value="Genomic_DNA"/>
</dbReference>
<organism evidence="7 8">
    <name type="scientific">Aquipluma nitroreducens</name>
    <dbReference type="NCBI Taxonomy" id="2010828"/>
    <lineage>
        <taxon>Bacteria</taxon>
        <taxon>Pseudomonadati</taxon>
        <taxon>Bacteroidota</taxon>
        <taxon>Bacteroidia</taxon>
        <taxon>Marinilabiliales</taxon>
        <taxon>Prolixibacteraceae</taxon>
        <taxon>Aquipluma</taxon>
    </lineage>
</organism>
<dbReference type="RefSeq" id="WP_318348157.1">
    <property type="nucleotide sequence ID" value="NZ_AP018694.1"/>
</dbReference>
<evidence type="ECO:0000259" key="6">
    <source>
        <dbReference type="Pfam" id="PF01095"/>
    </source>
</evidence>
<dbReference type="AlphaFoldDB" id="A0A5K7SEA9"/>
<evidence type="ECO:0000256" key="4">
    <source>
        <dbReference type="PROSITE-ProRule" id="PRU10040"/>
    </source>
</evidence>
<dbReference type="Pfam" id="PF01095">
    <property type="entry name" value="Pectinesterase"/>
    <property type="match status" value="1"/>
</dbReference>
<comment type="similarity">
    <text evidence="1">Belongs to the pectinesterase family.</text>
</comment>
<protein>
    <recommendedName>
        <fullName evidence="5">Pectinesterase</fullName>
        <ecNumber evidence="5">3.1.1.11</ecNumber>
    </recommendedName>
</protein>
<comment type="catalytic activity">
    <reaction evidence="5">
        <text>[(1-&gt;4)-alpha-D-galacturonosyl methyl ester](n) + n H2O = [(1-&gt;4)-alpha-D-galacturonosyl](n) + n methanol + n H(+)</text>
        <dbReference type="Rhea" id="RHEA:22380"/>
        <dbReference type="Rhea" id="RHEA-COMP:14570"/>
        <dbReference type="Rhea" id="RHEA-COMP:14573"/>
        <dbReference type="ChEBI" id="CHEBI:15377"/>
        <dbReference type="ChEBI" id="CHEBI:15378"/>
        <dbReference type="ChEBI" id="CHEBI:17790"/>
        <dbReference type="ChEBI" id="CHEBI:140522"/>
        <dbReference type="ChEBI" id="CHEBI:140523"/>
        <dbReference type="EC" id="3.1.1.11"/>
    </reaction>
</comment>
<dbReference type="GO" id="GO:0045490">
    <property type="term" value="P:pectin catabolic process"/>
    <property type="evidence" value="ECO:0007669"/>
    <property type="project" value="UniProtKB-UniRule"/>
</dbReference>
<keyword evidence="3 5" id="KW-0063">Aspartyl esterase</keyword>
<dbReference type="PROSITE" id="PS00503">
    <property type="entry name" value="PECTINESTERASE_2"/>
    <property type="match status" value="1"/>
</dbReference>
<proteinExistence type="inferred from homology"/>
<evidence type="ECO:0000313" key="7">
    <source>
        <dbReference type="EMBL" id="BBE19952.1"/>
    </source>
</evidence>
<feature type="chain" id="PRO_5024468699" description="Pectinesterase" evidence="5">
    <location>
        <begin position="23"/>
        <end position="325"/>
    </location>
</feature>
<dbReference type="InterPro" id="IPR000070">
    <property type="entry name" value="Pectinesterase_cat"/>
</dbReference>
<evidence type="ECO:0000256" key="3">
    <source>
        <dbReference type="ARBA" id="ARBA00023085"/>
    </source>
</evidence>
<dbReference type="PANTHER" id="PTHR31321:SF57">
    <property type="entry name" value="PECTINESTERASE 53-RELATED"/>
    <property type="match status" value="1"/>
</dbReference>
<dbReference type="Gene3D" id="2.160.20.10">
    <property type="entry name" value="Single-stranded right-handed beta-helix, Pectin lyase-like"/>
    <property type="match status" value="1"/>
</dbReference>
<keyword evidence="2 5" id="KW-0378">Hydrolase</keyword>
<dbReference type="SUPFAM" id="SSF51126">
    <property type="entry name" value="Pectin lyase-like"/>
    <property type="match status" value="1"/>
</dbReference>
<keyword evidence="5" id="KW-0732">Signal</keyword>
<dbReference type="GO" id="GO:0030599">
    <property type="term" value="F:pectinesterase activity"/>
    <property type="evidence" value="ECO:0007669"/>
    <property type="project" value="UniProtKB-UniRule"/>
</dbReference>
<evidence type="ECO:0000256" key="1">
    <source>
        <dbReference type="ARBA" id="ARBA00008891"/>
    </source>
</evidence>
<dbReference type="UniPathway" id="UPA00545">
    <property type="reaction ID" value="UER00823"/>
</dbReference>
<dbReference type="InterPro" id="IPR011050">
    <property type="entry name" value="Pectin_lyase_fold/virulence"/>
</dbReference>
<feature type="domain" description="Pectinesterase catalytic" evidence="6">
    <location>
        <begin position="25"/>
        <end position="306"/>
    </location>
</feature>
<accession>A0A5K7SEA9</accession>
<dbReference type="KEGG" id="anf:AQPE_4141"/>
<dbReference type="InterPro" id="IPR012334">
    <property type="entry name" value="Pectin_lyas_fold"/>
</dbReference>
<comment type="pathway">
    <text evidence="5">Glycan metabolism; pectin degradation; 2-dehydro-3-deoxy-D-gluconate from pectin: step 1/5.</text>
</comment>
<dbReference type="Proteomes" id="UP001193389">
    <property type="component" value="Chromosome"/>
</dbReference>
<dbReference type="GO" id="GO:0009279">
    <property type="term" value="C:cell outer membrane"/>
    <property type="evidence" value="ECO:0007669"/>
    <property type="project" value="TreeGrafter"/>
</dbReference>
<dbReference type="GO" id="GO:0042545">
    <property type="term" value="P:cell wall modification"/>
    <property type="evidence" value="ECO:0007669"/>
    <property type="project" value="UniProtKB-UniRule"/>
</dbReference>
<dbReference type="InterPro" id="IPR033131">
    <property type="entry name" value="Pectinesterase_Asp_AS"/>
</dbReference>
<dbReference type="PANTHER" id="PTHR31321">
    <property type="entry name" value="ACYL-COA THIOESTER HYDROLASE YBHC-RELATED"/>
    <property type="match status" value="1"/>
</dbReference>
<feature type="active site" evidence="4">
    <location>
        <position position="178"/>
    </location>
</feature>
<gene>
    <name evidence="7" type="ORF">AQPE_4141</name>
</gene>
<evidence type="ECO:0000313" key="8">
    <source>
        <dbReference type="Proteomes" id="UP001193389"/>
    </source>
</evidence>
<dbReference type="EC" id="3.1.1.11" evidence="5"/>
<evidence type="ECO:0000256" key="5">
    <source>
        <dbReference type="RuleBase" id="RU000589"/>
    </source>
</evidence>
<keyword evidence="8" id="KW-1185">Reference proteome</keyword>
<reference evidence="7" key="1">
    <citation type="journal article" date="2020" name="Int. J. Syst. Evol. Microbiol.">
        <title>Aquipluma nitroreducens gen. nov. sp. nov., a novel facultatively anaerobic bacterium isolated from a freshwater lake.</title>
        <authorList>
            <person name="Watanabe M."/>
            <person name="Kojima H."/>
            <person name="Fukui M."/>
        </authorList>
    </citation>
    <scope>NUCLEOTIDE SEQUENCE</scope>
    <source>
        <strain evidence="7">MeG22</strain>
    </source>
</reference>
<sequence length="325" mass="36386">MKIFKLTIVCLLISMWTFSAEKYDYVVALDGSGDYTSIQKALDACKIFPDQRITIHVKNGIYTEKVAVLSGNTQISIIGESVDKTIISFGDYFDKIDRGRNSTFYTSTLKVDASDFVLENITVENSAGPVGQALTLHVEGDRCVFRNCRFLGNQDTVYAAGKYSRQYFYNCYIEGTTDFIFGEATAVFEQCSLHCKANSFLTAASTTEGKPFGFVFLNCKITAASGVDNVFLGRPWRSFAKVAFLNCEMGSFIIPEGWDNWSKTENEKTAQFAEYNNSGAGANTEKRVGWSIKLNKEEALKFNKENIFTPLGWEISSGKKWYNID</sequence>
<name>A0A5K7SEA9_9BACT</name>